<reference evidence="3" key="1">
    <citation type="journal article" date="2022" name="Front. Genet.">
        <title>Chromosome-Scale Assembly of the Dendrobium nobile Genome Provides Insights Into the Molecular Mechanism of the Biosynthesis of the Medicinal Active Ingredient of Dendrobium.</title>
        <authorList>
            <person name="Xu Q."/>
            <person name="Niu S.-C."/>
            <person name="Li K.-L."/>
            <person name="Zheng P.-J."/>
            <person name="Zhang X.-J."/>
            <person name="Jia Y."/>
            <person name="Liu Y."/>
            <person name="Niu Y.-X."/>
            <person name="Yu L.-H."/>
            <person name="Chen D.-F."/>
            <person name="Zhang G.-Q."/>
        </authorList>
    </citation>
    <scope>NUCLEOTIDE SEQUENCE</scope>
    <source>
        <tissue evidence="3">Leaf</tissue>
    </source>
</reference>
<name>A0A8T3C7R7_DENNO</name>
<accession>A0A8T3C7R7</accession>
<dbReference type="EMBL" id="JAGYWB010000003">
    <property type="protein sequence ID" value="KAI0527066.1"/>
    <property type="molecule type" value="Genomic_DNA"/>
</dbReference>
<dbReference type="SMR" id="A0A8T3C7R7"/>
<dbReference type="OrthoDB" id="630895at2759"/>
<protein>
    <recommendedName>
        <fullName evidence="2">N-acetyltransferase domain-containing protein</fullName>
    </recommendedName>
</protein>
<dbReference type="Gene3D" id="3.40.630.30">
    <property type="match status" value="1"/>
</dbReference>
<feature type="region of interest" description="Disordered" evidence="1">
    <location>
        <begin position="1"/>
        <end position="23"/>
    </location>
</feature>
<dbReference type="InterPro" id="IPR000182">
    <property type="entry name" value="GNAT_dom"/>
</dbReference>
<evidence type="ECO:0000313" key="4">
    <source>
        <dbReference type="Proteomes" id="UP000829196"/>
    </source>
</evidence>
<comment type="caution">
    <text evidence="3">The sequence shown here is derived from an EMBL/GenBank/DDBJ whole genome shotgun (WGS) entry which is preliminary data.</text>
</comment>
<feature type="domain" description="N-acetyltransferase" evidence="2">
    <location>
        <begin position="23"/>
        <end position="188"/>
    </location>
</feature>
<organism evidence="3 4">
    <name type="scientific">Dendrobium nobile</name>
    <name type="common">Orchid</name>
    <dbReference type="NCBI Taxonomy" id="94219"/>
    <lineage>
        <taxon>Eukaryota</taxon>
        <taxon>Viridiplantae</taxon>
        <taxon>Streptophyta</taxon>
        <taxon>Embryophyta</taxon>
        <taxon>Tracheophyta</taxon>
        <taxon>Spermatophyta</taxon>
        <taxon>Magnoliopsida</taxon>
        <taxon>Liliopsida</taxon>
        <taxon>Asparagales</taxon>
        <taxon>Orchidaceae</taxon>
        <taxon>Epidendroideae</taxon>
        <taxon>Malaxideae</taxon>
        <taxon>Dendrobiinae</taxon>
        <taxon>Dendrobium</taxon>
    </lineage>
</organism>
<dbReference type="Proteomes" id="UP000829196">
    <property type="component" value="Unassembled WGS sequence"/>
</dbReference>
<dbReference type="PANTHER" id="PTHR46067:SF2">
    <property type="entry name" value="ACETYLTRANSFERASE, GNAT FAMILY PROTEIN, EXPRESSED"/>
    <property type="match status" value="1"/>
</dbReference>
<evidence type="ECO:0000313" key="3">
    <source>
        <dbReference type="EMBL" id="KAI0527066.1"/>
    </source>
</evidence>
<feature type="compositionally biased region" description="Low complexity" evidence="1">
    <location>
        <begin position="1"/>
        <end position="16"/>
    </location>
</feature>
<dbReference type="GO" id="GO:0016747">
    <property type="term" value="F:acyltransferase activity, transferring groups other than amino-acyl groups"/>
    <property type="evidence" value="ECO:0007669"/>
    <property type="project" value="InterPro"/>
</dbReference>
<gene>
    <name evidence="3" type="ORF">KFK09_002663</name>
</gene>
<evidence type="ECO:0000259" key="2">
    <source>
        <dbReference type="PROSITE" id="PS51186"/>
    </source>
</evidence>
<dbReference type="Pfam" id="PF13302">
    <property type="entry name" value="Acetyltransf_3"/>
    <property type="match status" value="1"/>
</dbReference>
<keyword evidence="4" id="KW-1185">Reference proteome</keyword>
<dbReference type="AlphaFoldDB" id="A0A8T3C7R7"/>
<dbReference type="PANTHER" id="PTHR46067">
    <property type="entry name" value="ACYL-COA N-ACYLTRANSFERASES (NAT) SUPERFAMILY PROTEIN"/>
    <property type="match status" value="1"/>
</dbReference>
<evidence type="ECO:0000256" key="1">
    <source>
        <dbReference type="SAM" id="MobiDB-lite"/>
    </source>
</evidence>
<proteinExistence type="predicted"/>
<sequence>MEAEQNPNTTTDQTQTRPPPPPITLRPFNFSDSDIDALISLAADDRINRFLRRGPFSDRDDVVRFLHTHVLPHPWYRAICISGGRPVGSIALRPEDSGHGRTRTVSLGYRVAVEYWGRGIATEAVRMAAAAAFEEWVDLDRVEAIADVENPASQRVLEKAGFMREAVLRRYLVLKGEVRDMVMYSFVSSDRVAR</sequence>
<dbReference type="InterPro" id="IPR016181">
    <property type="entry name" value="Acyl_CoA_acyltransferase"/>
</dbReference>
<dbReference type="PROSITE" id="PS51186">
    <property type="entry name" value="GNAT"/>
    <property type="match status" value="1"/>
</dbReference>
<dbReference type="SUPFAM" id="SSF55729">
    <property type="entry name" value="Acyl-CoA N-acyltransferases (Nat)"/>
    <property type="match status" value="1"/>
</dbReference>